<keyword evidence="3" id="KW-1185">Reference proteome</keyword>
<gene>
    <name evidence="2" type="ORF">BBV17_24540</name>
</gene>
<reference evidence="2 3" key="1">
    <citation type="submission" date="2016-07" db="EMBL/GenBank/DDBJ databases">
        <title>Bacillus oceanisediminis whole genome.</title>
        <authorList>
            <person name="Pal Y."/>
            <person name="Verma A."/>
            <person name="Mual P."/>
            <person name="Srinivasan K."/>
        </authorList>
    </citation>
    <scope>NUCLEOTIDE SEQUENCE [LARGE SCALE GENOMIC DNA]</scope>
    <source>
        <strain evidence="2 3">Bhandara28</strain>
    </source>
</reference>
<sequence>MKIQGVKNKTSRFPEVGETNIGKACKQFPGGKGANQAVAAARLGGDVSFIDASVMMFLPRS</sequence>
<name>A0ABX3CNT4_9BACI</name>
<dbReference type="SUPFAM" id="SSF53613">
    <property type="entry name" value="Ribokinase-like"/>
    <property type="match status" value="1"/>
</dbReference>
<dbReference type="Proteomes" id="UP000180194">
    <property type="component" value="Unassembled WGS sequence"/>
</dbReference>
<dbReference type="Pfam" id="PF00294">
    <property type="entry name" value="PfkB"/>
    <property type="match status" value="1"/>
</dbReference>
<dbReference type="Gene3D" id="3.40.1190.20">
    <property type="match status" value="1"/>
</dbReference>
<dbReference type="EMBL" id="MBRJ01000040">
    <property type="protein sequence ID" value="OHX44835.1"/>
    <property type="molecule type" value="Genomic_DNA"/>
</dbReference>
<comment type="caution">
    <text evidence="2">The sequence shown here is derived from an EMBL/GenBank/DDBJ whole genome shotgun (WGS) entry which is preliminary data.</text>
</comment>
<dbReference type="InterPro" id="IPR029056">
    <property type="entry name" value="Ribokinase-like"/>
</dbReference>
<accession>A0ABX3CNT4</accession>
<protein>
    <recommendedName>
        <fullName evidence="1">Carbohydrate kinase PfkB domain-containing protein</fullName>
    </recommendedName>
</protein>
<evidence type="ECO:0000313" key="2">
    <source>
        <dbReference type="EMBL" id="OHX44835.1"/>
    </source>
</evidence>
<proteinExistence type="predicted"/>
<feature type="domain" description="Carbohydrate kinase PfkB" evidence="1">
    <location>
        <begin position="13"/>
        <end position="50"/>
    </location>
</feature>
<evidence type="ECO:0000259" key="1">
    <source>
        <dbReference type="Pfam" id="PF00294"/>
    </source>
</evidence>
<dbReference type="InterPro" id="IPR011611">
    <property type="entry name" value="PfkB_dom"/>
</dbReference>
<evidence type="ECO:0000313" key="3">
    <source>
        <dbReference type="Proteomes" id="UP000180194"/>
    </source>
</evidence>
<organism evidence="2 3">
    <name type="scientific">Cytobacillus oceanisediminis</name>
    <dbReference type="NCBI Taxonomy" id="665099"/>
    <lineage>
        <taxon>Bacteria</taxon>
        <taxon>Bacillati</taxon>
        <taxon>Bacillota</taxon>
        <taxon>Bacilli</taxon>
        <taxon>Bacillales</taxon>
        <taxon>Bacillaceae</taxon>
        <taxon>Cytobacillus</taxon>
    </lineage>
</organism>